<proteinExistence type="inferred from homology"/>
<dbReference type="Gene3D" id="3.30.70.860">
    <property type="match status" value="1"/>
</dbReference>
<dbReference type="Gene3D" id="3.30.70.990">
    <property type="entry name" value="YajQ-like, domain 2"/>
    <property type="match status" value="1"/>
</dbReference>
<name>A0A6J7NRW3_9ZZZZ</name>
<dbReference type="InterPro" id="IPR007551">
    <property type="entry name" value="YajQ/Smlt4090-like"/>
</dbReference>
<dbReference type="NCBIfam" id="NF003819">
    <property type="entry name" value="PRK05412.1"/>
    <property type="match status" value="1"/>
</dbReference>
<dbReference type="CDD" id="cd11740">
    <property type="entry name" value="YajQ_like"/>
    <property type="match status" value="1"/>
</dbReference>
<evidence type="ECO:0000256" key="1">
    <source>
        <dbReference type="ARBA" id="ARBA00022741"/>
    </source>
</evidence>
<dbReference type="InterPro" id="IPR035570">
    <property type="entry name" value="UPF0234_N"/>
</dbReference>
<accession>A0A6J7NRW3</accession>
<organism evidence="3">
    <name type="scientific">freshwater metagenome</name>
    <dbReference type="NCBI Taxonomy" id="449393"/>
    <lineage>
        <taxon>unclassified sequences</taxon>
        <taxon>metagenomes</taxon>
        <taxon>ecological metagenomes</taxon>
    </lineage>
</organism>
<dbReference type="PANTHER" id="PTHR30476">
    <property type="entry name" value="UPF0234 PROTEIN YAJQ"/>
    <property type="match status" value="1"/>
</dbReference>
<dbReference type="PANTHER" id="PTHR30476:SF0">
    <property type="entry name" value="UPF0234 PROTEIN YAJQ"/>
    <property type="match status" value="1"/>
</dbReference>
<dbReference type="InterPro" id="IPR036183">
    <property type="entry name" value="YajQ-like_sf"/>
</dbReference>
<keyword evidence="1" id="KW-0547">Nucleotide-binding</keyword>
<dbReference type="InterPro" id="IPR035571">
    <property type="entry name" value="UPF0234-like_C"/>
</dbReference>
<dbReference type="GO" id="GO:0000166">
    <property type="term" value="F:nucleotide binding"/>
    <property type="evidence" value="ECO:0007669"/>
    <property type="project" value="UniProtKB-KW"/>
</dbReference>
<gene>
    <name evidence="3" type="ORF">UFOPK3967_01168</name>
</gene>
<dbReference type="AlphaFoldDB" id="A0A6J7NRW3"/>
<dbReference type="SUPFAM" id="SSF89963">
    <property type="entry name" value="YajQ-like"/>
    <property type="match status" value="2"/>
</dbReference>
<dbReference type="Pfam" id="PF04461">
    <property type="entry name" value="YajQ"/>
    <property type="match status" value="1"/>
</dbReference>
<dbReference type="EMBL" id="CAFBOS010000059">
    <property type="protein sequence ID" value="CAB4993499.1"/>
    <property type="molecule type" value="Genomic_DNA"/>
</dbReference>
<dbReference type="GO" id="GO:0005829">
    <property type="term" value="C:cytosol"/>
    <property type="evidence" value="ECO:0007669"/>
    <property type="project" value="TreeGrafter"/>
</dbReference>
<comment type="similarity">
    <text evidence="2">Belongs to the YajQ family.</text>
</comment>
<reference evidence="3" key="1">
    <citation type="submission" date="2020-05" db="EMBL/GenBank/DDBJ databases">
        <authorList>
            <person name="Chiriac C."/>
            <person name="Salcher M."/>
            <person name="Ghai R."/>
            <person name="Kavagutti S V."/>
        </authorList>
    </citation>
    <scope>NUCLEOTIDE SEQUENCE</scope>
</reference>
<sequence length="162" mass="18048">MPTFDVVSEIDMQELRNAVDQASREITTRFDFKDTNTSIELGTDAITLASITEDRLAATRQLLEEKMVKRKVSLKVLDYGKIEEASKGTARQVAKLQAGVSSDKAKAINTHIKGLGLKGVQSQTQGDQLRVTGKKRDDLQEVIAALREHDFGIPLQFENFRD</sequence>
<dbReference type="HAMAP" id="MF_00632">
    <property type="entry name" value="UPF0234"/>
    <property type="match status" value="1"/>
</dbReference>
<evidence type="ECO:0000256" key="2">
    <source>
        <dbReference type="ARBA" id="ARBA00093450"/>
    </source>
</evidence>
<protein>
    <submittedName>
        <fullName evidence="3">Unannotated protein</fullName>
    </submittedName>
</protein>
<evidence type="ECO:0000313" key="3">
    <source>
        <dbReference type="EMBL" id="CAB4993499.1"/>
    </source>
</evidence>